<evidence type="ECO:0000256" key="4">
    <source>
        <dbReference type="ARBA" id="ARBA00016337"/>
    </source>
</evidence>
<dbReference type="Gene3D" id="3.10.520.10">
    <property type="entry name" value="ApbE-like domains"/>
    <property type="match status" value="1"/>
</dbReference>
<comment type="caution">
    <text evidence="14">The sequence shown here is derived from an EMBL/GenBank/DDBJ whole genome shotgun (WGS) entry which is preliminary data.</text>
</comment>
<evidence type="ECO:0000256" key="3">
    <source>
        <dbReference type="ARBA" id="ARBA00011955"/>
    </source>
</evidence>
<keyword evidence="13" id="KW-0732">Signal</keyword>
<reference evidence="15" key="1">
    <citation type="journal article" date="2019" name="Int. J. Syst. Evol. Microbiol.">
        <title>The Global Catalogue of Microorganisms (GCM) 10K type strain sequencing project: providing services to taxonomists for standard genome sequencing and annotation.</title>
        <authorList>
            <consortium name="The Broad Institute Genomics Platform"/>
            <consortium name="The Broad Institute Genome Sequencing Center for Infectious Disease"/>
            <person name="Wu L."/>
            <person name="Ma J."/>
        </authorList>
    </citation>
    <scope>NUCLEOTIDE SEQUENCE [LARGE SCALE GENOMIC DNA]</scope>
    <source>
        <strain evidence="15">CECT 7297</strain>
    </source>
</reference>
<comment type="cofactor">
    <cofactor evidence="1">
        <name>Mg(2+)</name>
        <dbReference type="ChEBI" id="CHEBI:18420"/>
    </cofactor>
</comment>
<keyword evidence="9 12" id="KW-0460">Magnesium</keyword>
<evidence type="ECO:0000256" key="7">
    <source>
        <dbReference type="ARBA" id="ARBA00022723"/>
    </source>
</evidence>
<feature type="signal peptide" evidence="13">
    <location>
        <begin position="1"/>
        <end position="25"/>
    </location>
</feature>
<comment type="similarity">
    <text evidence="2 12">Belongs to the ApbE family.</text>
</comment>
<evidence type="ECO:0000256" key="6">
    <source>
        <dbReference type="ARBA" id="ARBA00022679"/>
    </source>
</evidence>
<evidence type="ECO:0000256" key="11">
    <source>
        <dbReference type="ARBA" id="ARBA00048540"/>
    </source>
</evidence>
<dbReference type="EMBL" id="JBHSDI010000001">
    <property type="protein sequence ID" value="MFC4257952.1"/>
    <property type="molecule type" value="Genomic_DNA"/>
</dbReference>
<dbReference type="RefSeq" id="WP_379885280.1">
    <property type="nucleotide sequence ID" value="NZ_JBHSDI010000001.1"/>
</dbReference>
<evidence type="ECO:0000256" key="5">
    <source>
        <dbReference type="ARBA" id="ARBA00022630"/>
    </source>
</evidence>
<dbReference type="Pfam" id="PF02424">
    <property type="entry name" value="ApbE"/>
    <property type="match status" value="1"/>
</dbReference>
<evidence type="ECO:0000256" key="13">
    <source>
        <dbReference type="SAM" id="SignalP"/>
    </source>
</evidence>
<evidence type="ECO:0000313" key="15">
    <source>
        <dbReference type="Proteomes" id="UP001595798"/>
    </source>
</evidence>
<keyword evidence="7 12" id="KW-0479">Metal-binding</keyword>
<evidence type="ECO:0000256" key="9">
    <source>
        <dbReference type="ARBA" id="ARBA00022842"/>
    </source>
</evidence>
<protein>
    <recommendedName>
        <fullName evidence="4 12">FAD:protein FMN transferase</fullName>
        <ecNumber evidence="3 12">2.7.1.180</ecNumber>
    </recommendedName>
    <alternativeName>
        <fullName evidence="10 12">Flavin transferase</fullName>
    </alternativeName>
</protein>
<sequence>MLIRILAKTLTFVLAGLLITTSALAEWFRFDDSAMTTPVALEVWADNRQQAETLWQSVFAEFTKVDRVMSRYRDDSELSRVNREATERPVPVSQSLFDVLVKAREISAMSDGAFDISFASVGHLYDFREGQQPDDDAVRAGLDRINYRDILLDEEDLTVRLRKPGLMLDLGGIAKGYAVDQGIRVLQQAGVEHARLSAGGDMRLLGDRRGRPWMVAVRDPRHRDRQAVVMPLSDTAISTSGDYERFFIDDEGERVHHILSPSTGRPAGEVQSVTIIGGDAMTTDALSTAVFVLGAKPGLELINELEGIDAVIIDEHRRMHYSQGLMSGE</sequence>
<evidence type="ECO:0000256" key="12">
    <source>
        <dbReference type="PIRNR" id="PIRNR006268"/>
    </source>
</evidence>
<dbReference type="InterPro" id="IPR003374">
    <property type="entry name" value="ApbE-like_sf"/>
</dbReference>
<evidence type="ECO:0000313" key="14">
    <source>
        <dbReference type="EMBL" id="MFC4257952.1"/>
    </source>
</evidence>
<dbReference type="GO" id="GO:0016740">
    <property type="term" value="F:transferase activity"/>
    <property type="evidence" value="ECO:0007669"/>
    <property type="project" value="UniProtKB-KW"/>
</dbReference>
<gene>
    <name evidence="14" type="ORF">ACFOZ5_02775</name>
</gene>
<comment type="catalytic activity">
    <reaction evidence="11 12">
        <text>L-threonyl-[protein] + FAD = FMN-L-threonyl-[protein] + AMP + H(+)</text>
        <dbReference type="Rhea" id="RHEA:36847"/>
        <dbReference type="Rhea" id="RHEA-COMP:11060"/>
        <dbReference type="Rhea" id="RHEA-COMP:11061"/>
        <dbReference type="ChEBI" id="CHEBI:15378"/>
        <dbReference type="ChEBI" id="CHEBI:30013"/>
        <dbReference type="ChEBI" id="CHEBI:57692"/>
        <dbReference type="ChEBI" id="CHEBI:74257"/>
        <dbReference type="ChEBI" id="CHEBI:456215"/>
        <dbReference type="EC" id="2.7.1.180"/>
    </reaction>
</comment>
<organism evidence="14 15">
    <name type="scientific">Marinobacter lacisalsi</name>
    <dbReference type="NCBI Taxonomy" id="475979"/>
    <lineage>
        <taxon>Bacteria</taxon>
        <taxon>Pseudomonadati</taxon>
        <taxon>Pseudomonadota</taxon>
        <taxon>Gammaproteobacteria</taxon>
        <taxon>Pseudomonadales</taxon>
        <taxon>Marinobacteraceae</taxon>
        <taxon>Marinobacter</taxon>
    </lineage>
</organism>
<evidence type="ECO:0000256" key="2">
    <source>
        <dbReference type="ARBA" id="ARBA00008282"/>
    </source>
</evidence>
<dbReference type="PANTHER" id="PTHR30040:SF2">
    <property type="entry name" value="FAD:PROTEIN FMN TRANSFERASE"/>
    <property type="match status" value="1"/>
</dbReference>
<dbReference type="EC" id="2.7.1.180" evidence="3 12"/>
<name>A0ABV8QC83_9GAMM</name>
<evidence type="ECO:0000256" key="8">
    <source>
        <dbReference type="ARBA" id="ARBA00022827"/>
    </source>
</evidence>
<evidence type="ECO:0000256" key="1">
    <source>
        <dbReference type="ARBA" id="ARBA00001946"/>
    </source>
</evidence>
<dbReference type="PIRSF" id="PIRSF006268">
    <property type="entry name" value="ApbE"/>
    <property type="match status" value="1"/>
</dbReference>
<feature type="chain" id="PRO_5045180585" description="FAD:protein FMN transferase" evidence="13">
    <location>
        <begin position="26"/>
        <end position="329"/>
    </location>
</feature>
<dbReference type="PANTHER" id="PTHR30040">
    <property type="entry name" value="THIAMINE BIOSYNTHESIS LIPOPROTEIN APBE"/>
    <property type="match status" value="1"/>
</dbReference>
<accession>A0ABV8QC83</accession>
<keyword evidence="5 12" id="KW-0285">Flavoprotein</keyword>
<keyword evidence="8 12" id="KW-0274">FAD</keyword>
<dbReference type="InterPro" id="IPR024932">
    <property type="entry name" value="ApbE"/>
</dbReference>
<dbReference type="SUPFAM" id="SSF143631">
    <property type="entry name" value="ApbE-like"/>
    <property type="match status" value="1"/>
</dbReference>
<keyword evidence="6 12" id="KW-0808">Transferase</keyword>
<dbReference type="Proteomes" id="UP001595798">
    <property type="component" value="Unassembled WGS sequence"/>
</dbReference>
<evidence type="ECO:0000256" key="10">
    <source>
        <dbReference type="ARBA" id="ARBA00031306"/>
    </source>
</evidence>
<proteinExistence type="inferred from homology"/>
<keyword evidence="15" id="KW-1185">Reference proteome</keyword>